<gene>
    <name evidence="2" type="ORF">QV13_02580</name>
</gene>
<proteinExistence type="predicted"/>
<feature type="compositionally biased region" description="Acidic residues" evidence="1">
    <location>
        <begin position="489"/>
        <end position="500"/>
    </location>
</feature>
<evidence type="ECO:0008006" key="4">
    <source>
        <dbReference type="Google" id="ProtNLM"/>
    </source>
</evidence>
<sequence>MAICAPAFAQGIDAQGAAQIQKDIARYLGNQAFEKGVVKVEPKGDAYQLTVDFKALVKAMPEQDFVKFDLPPYVLNVKPRPDGTWDVGSTFSSKGTFEVKGPEGQQTTEFDLKDGKMAGVYDPALAAFTNLTSSMAGMTMASKDAKSSVEARAGATTMTGTATKAADGGVDFAMSQTMADFSETVTIDDTETGMKMPLTFNSPSLVVDATAKGLRSRAILDLVGFGVANEDEAKLKANQAELKTLLLAALPVWQRFDGTYKFKDFKVGTPLGEFNTTELVAKFGADGVSKNGTVSYGLKASGLTVPAIAAQMLPTWSASLLPTDIELNFGGANLDLDTMARKSIDAFDLTKEPPLPAEFGDQIGAEFLAKSPKVLIEPSVIKNKDTEIAFKGEVRFPYDKPDPTKKPDVDMTVTVSGYDKIVETLQEASKTTPDASNAVAAALAMKGFAKTLPDGRIEWVVNGKSDGSVIVNGVTVKAADPVVQPGEEGVTDDNATDDQATDPAQDPDQSEEAPQDSEQEQPAPQQ</sequence>
<comment type="caution">
    <text evidence="2">The sequence shown here is derived from an EMBL/GenBank/DDBJ whole genome shotgun (WGS) entry which is preliminary data.</text>
</comment>
<evidence type="ECO:0000256" key="1">
    <source>
        <dbReference type="SAM" id="MobiDB-lite"/>
    </source>
</evidence>
<feature type="compositionally biased region" description="Acidic residues" evidence="1">
    <location>
        <begin position="508"/>
        <end position="519"/>
    </location>
</feature>
<dbReference type="EMBL" id="MDEO01000022">
    <property type="protein sequence ID" value="OCX24165.1"/>
    <property type="molecule type" value="Genomic_DNA"/>
</dbReference>
<reference evidence="2 3" key="1">
    <citation type="submission" date="2016-08" db="EMBL/GenBank/DDBJ databases">
        <title>Whole genome sequence of Mesorhizobium sp. strain UASWS1009 isolated from industrial sewage.</title>
        <authorList>
            <person name="Crovadore J."/>
            <person name="Calmin G."/>
            <person name="Chablais R."/>
            <person name="Cochard B."/>
            <person name="Lefort F."/>
        </authorList>
    </citation>
    <scope>NUCLEOTIDE SEQUENCE [LARGE SCALE GENOMIC DNA]</scope>
    <source>
        <strain evidence="2 3">UASWS1009</strain>
    </source>
</reference>
<name>A0A1C2EAX4_9HYPH</name>
<dbReference type="AlphaFoldDB" id="A0A1C2EAX4"/>
<evidence type="ECO:0000313" key="3">
    <source>
        <dbReference type="Proteomes" id="UP000094412"/>
    </source>
</evidence>
<organism evidence="2 3">
    <name type="scientific">Mesorhizobium hungaricum</name>
    <dbReference type="NCBI Taxonomy" id="1566387"/>
    <lineage>
        <taxon>Bacteria</taxon>
        <taxon>Pseudomonadati</taxon>
        <taxon>Pseudomonadota</taxon>
        <taxon>Alphaproteobacteria</taxon>
        <taxon>Hyphomicrobiales</taxon>
        <taxon>Phyllobacteriaceae</taxon>
        <taxon>Mesorhizobium</taxon>
    </lineage>
</organism>
<feature type="region of interest" description="Disordered" evidence="1">
    <location>
        <begin position="479"/>
        <end position="526"/>
    </location>
</feature>
<protein>
    <recommendedName>
        <fullName evidence="4">DUF2125 domain-containing protein</fullName>
    </recommendedName>
</protein>
<evidence type="ECO:0000313" key="2">
    <source>
        <dbReference type="EMBL" id="OCX24165.1"/>
    </source>
</evidence>
<dbReference type="Proteomes" id="UP000094412">
    <property type="component" value="Unassembled WGS sequence"/>
</dbReference>
<keyword evidence="3" id="KW-1185">Reference proteome</keyword>
<accession>A0A1C2EAX4</accession>